<protein>
    <recommendedName>
        <fullName evidence="2">Baseplate protein</fullName>
    </recommendedName>
</protein>
<evidence type="ECO:0000313" key="1">
    <source>
        <dbReference type="EMBL" id="SVC39480.1"/>
    </source>
</evidence>
<name>A0A382LSA4_9ZZZZ</name>
<organism evidence="1">
    <name type="scientific">marine metagenome</name>
    <dbReference type="NCBI Taxonomy" id="408172"/>
    <lineage>
        <taxon>unclassified sequences</taxon>
        <taxon>metagenomes</taxon>
        <taxon>ecological metagenomes</taxon>
    </lineage>
</organism>
<reference evidence="1" key="1">
    <citation type="submission" date="2018-05" db="EMBL/GenBank/DDBJ databases">
        <authorList>
            <person name="Lanie J.A."/>
            <person name="Ng W.-L."/>
            <person name="Kazmierczak K.M."/>
            <person name="Andrzejewski T.M."/>
            <person name="Davidsen T.M."/>
            <person name="Wayne K.J."/>
            <person name="Tettelin H."/>
            <person name="Glass J.I."/>
            <person name="Rusch D."/>
            <person name="Podicherti R."/>
            <person name="Tsui H.-C.T."/>
            <person name="Winkler M.E."/>
        </authorList>
    </citation>
    <scope>NUCLEOTIDE SEQUENCE</scope>
</reference>
<proteinExistence type="predicted"/>
<accession>A0A382LSA4</accession>
<dbReference type="EMBL" id="UINC01088877">
    <property type="protein sequence ID" value="SVC39480.1"/>
    <property type="molecule type" value="Genomic_DNA"/>
</dbReference>
<gene>
    <name evidence="1" type="ORF">METZ01_LOCUS292334</name>
</gene>
<sequence>MHHHKWSLSEVENLLPWEKEIYCSLLVKALEEEKRQHESQQNR</sequence>
<evidence type="ECO:0008006" key="2">
    <source>
        <dbReference type="Google" id="ProtNLM"/>
    </source>
</evidence>
<dbReference type="AlphaFoldDB" id="A0A382LSA4"/>